<organism evidence="8">
    <name type="scientific">Corethron hystrix</name>
    <dbReference type="NCBI Taxonomy" id="216773"/>
    <lineage>
        <taxon>Eukaryota</taxon>
        <taxon>Sar</taxon>
        <taxon>Stramenopiles</taxon>
        <taxon>Ochrophyta</taxon>
        <taxon>Bacillariophyta</taxon>
        <taxon>Coscinodiscophyceae</taxon>
        <taxon>Corethrophycidae</taxon>
        <taxon>Corethrales</taxon>
        <taxon>Corethraceae</taxon>
        <taxon>Corethron</taxon>
    </lineage>
</organism>
<dbReference type="InterPro" id="IPR043519">
    <property type="entry name" value="NT_sf"/>
</dbReference>
<keyword evidence="3 4" id="KW-0694">RNA-binding</keyword>
<evidence type="ECO:0000259" key="7">
    <source>
        <dbReference type="Pfam" id="PF01743"/>
    </source>
</evidence>
<dbReference type="EMBL" id="HBFR01016180">
    <property type="protein sequence ID" value="CAD8884594.1"/>
    <property type="molecule type" value="Transcribed_RNA"/>
</dbReference>
<dbReference type="GO" id="GO:0001680">
    <property type="term" value="P:tRNA 3'-terminal CCA addition"/>
    <property type="evidence" value="ECO:0007669"/>
    <property type="project" value="TreeGrafter"/>
</dbReference>
<feature type="compositionally biased region" description="Low complexity" evidence="5">
    <location>
        <begin position="285"/>
        <end position="295"/>
    </location>
</feature>
<dbReference type="GO" id="GO:0052927">
    <property type="term" value="F:CC tRNA cytidylyltransferase activity"/>
    <property type="evidence" value="ECO:0007669"/>
    <property type="project" value="TreeGrafter"/>
</dbReference>
<evidence type="ECO:0000256" key="3">
    <source>
        <dbReference type="ARBA" id="ARBA00022884"/>
    </source>
</evidence>
<dbReference type="Gene3D" id="1.10.3090.10">
    <property type="entry name" value="cca-adding enzyme, domain 2"/>
    <property type="match status" value="1"/>
</dbReference>
<dbReference type="Gene3D" id="3.30.460.10">
    <property type="entry name" value="Beta Polymerase, domain 2"/>
    <property type="match status" value="1"/>
</dbReference>
<evidence type="ECO:0000256" key="2">
    <source>
        <dbReference type="ARBA" id="ARBA00022679"/>
    </source>
</evidence>
<reference evidence="8" key="1">
    <citation type="submission" date="2021-01" db="EMBL/GenBank/DDBJ databases">
        <authorList>
            <person name="Corre E."/>
            <person name="Pelletier E."/>
            <person name="Niang G."/>
            <person name="Scheremetjew M."/>
            <person name="Finn R."/>
            <person name="Kale V."/>
            <person name="Holt S."/>
            <person name="Cochrane G."/>
            <person name="Meng A."/>
            <person name="Brown T."/>
            <person name="Cohen L."/>
        </authorList>
    </citation>
    <scope>NUCLEOTIDE SEQUENCE</scope>
    <source>
        <strain evidence="8">308</strain>
    </source>
</reference>
<feature type="region of interest" description="Disordered" evidence="5">
    <location>
        <begin position="266"/>
        <end position="303"/>
    </location>
</feature>
<dbReference type="PANTHER" id="PTHR13734:SF5">
    <property type="entry name" value="CCA TRNA NUCLEOTIDYLTRANSFERASE, MITOCHONDRIAL"/>
    <property type="match status" value="1"/>
</dbReference>
<name>A0A7S1BEE6_9STRA</name>
<keyword evidence="2 4" id="KW-0808">Transferase</keyword>
<evidence type="ECO:0000256" key="6">
    <source>
        <dbReference type="SAM" id="Phobius"/>
    </source>
</evidence>
<dbReference type="PANTHER" id="PTHR13734">
    <property type="entry name" value="TRNA-NUCLEOTIDYLTRANSFERASE"/>
    <property type="match status" value="1"/>
</dbReference>
<dbReference type="InterPro" id="IPR002646">
    <property type="entry name" value="PolA_pol_head_dom"/>
</dbReference>
<sequence>MMSEKSFSATSICIKCSVNPINDTTNTRRRRTRRRTTASDSIALIFFMVAATTVPTFRRGNFLASAFSTPMLSSGVALKHYRRTNASMSADSNALRESRKSVCSTTSISRKSNLPEDPLAQEVAEIWKQIKFKSGNVNRDGDVGNKRQNYGFAAAVRTNFTDTILPNYINESSGENISYATVFSSSTSTSTYTGTVKQSSFTITSSIARQKLENEQQQIAAKTQSLLSSPDASWASVILSRKIREEREEQRITSKNGLFGSIFSSHSRSRLPSTSVHSTLKQSFSTGGTSNGGSSIPSDRNNKITIDLTEDERELFDTLRQVTLDSGLDTTLRVAGGWVRDKLIATARKQAQRSIHDLYNRYNLCTEEDPGMLDTHITRLTQKYSSGASDLKNVFPQRGVSSNRRKMTNIKKSKPVMELDTVTKPVDIDIALDDMLGREFADHINSWFTDHGRETSTVGMVLKNPDKSKHLETATMKVGKFWIDFVNLRAEEYADDSRIPELMRIGTPIEDAYRRDLTINSLYYNINTGEVEDMTGRGISDLSKGIITTPLSPLTTLLDDPLRVLRSIRFAARLRFSMDEVLWRAASDSSVRAALALKVSRERVGAEVDLMLRSPDPVGAMGLIINLGLTSTVFPIGDLMGLRPQEIEKVFSDGLSLLSTTHDHLCRCKNQRPIWCSKSQDINNNTVVDTSLNVFDDVLLIDDPEARRLLWYAALMKQVEDTPVPAGVKPTKKQNRPNVMKLLTDDLKRPSRDAEGVHIIQKAADQFTKLFQHNGFVNGATVLLNQIRVNRINGEENFKCEMDGKIIDPNTESSKTWLKAMELRLSLAHIVRRTGPLWRAAMALSLCEELDGRGRDIKYPIIDDITSEDNEDMFEGIIAEYDTFAASLLQLGVIGIWNQKAMIDGDRIKKEVLRNIPKGPIFRDIMEFQWEWMVRFPSGSEELLIKALQEKYSAFL</sequence>
<accession>A0A7S1BEE6</accession>
<evidence type="ECO:0000313" key="8">
    <source>
        <dbReference type="EMBL" id="CAD8884594.1"/>
    </source>
</evidence>
<dbReference type="SUPFAM" id="SSF81891">
    <property type="entry name" value="Poly A polymerase C-terminal region-like"/>
    <property type="match status" value="1"/>
</dbReference>
<evidence type="ECO:0000256" key="4">
    <source>
        <dbReference type="RuleBase" id="RU003953"/>
    </source>
</evidence>
<gene>
    <name evidence="8" type="ORF">CHYS00102_LOCUS11791</name>
</gene>
<feature type="compositionally biased region" description="Low complexity" evidence="5">
    <location>
        <begin position="266"/>
        <end position="275"/>
    </location>
</feature>
<dbReference type="GO" id="GO:0052929">
    <property type="term" value="F:ATP:3'-cytidine-cytidine-tRNA adenylyltransferase activity"/>
    <property type="evidence" value="ECO:0007669"/>
    <property type="project" value="TreeGrafter"/>
</dbReference>
<feature type="transmembrane region" description="Helical" evidence="6">
    <location>
        <begin position="38"/>
        <end position="57"/>
    </location>
</feature>
<keyword evidence="6" id="KW-1133">Transmembrane helix</keyword>
<evidence type="ECO:0000256" key="5">
    <source>
        <dbReference type="SAM" id="MobiDB-lite"/>
    </source>
</evidence>
<dbReference type="SUPFAM" id="SSF81301">
    <property type="entry name" value="Nucleotidyltransferase"/>
    <property type="match status" value="1"/>
</dbReference>
<dbReference type="GO" id="GO:0003723">
    <property type="term" value="F:RNA binding"/>
    <property type="evidence" value="ECO:0007669"/>
    <property type="project" value="UniProtKB-KW"/>
</dbReference>
<feature type="domain" description="Poly A polymerase head" evidence="7">
    <location>
        <begin position="424"/>
        <end position="547"/>
    </location>
</feature>
<proteinExistence type="inferred from homology"/>
<keyword evidence="6" id="KW-0472">Membrane</keyword>
<dbReference type="AlphaFoldDB" id="A0A7S1BEE6"/>
<comment type="similarity">
    <text evidence="1 4">Belongs to the tRNA nucleotidyltransferase/poly(A) polymerase family.</text>
</comment>
<keyword evidence="6" id="KW-0812">Transmembrane</keyword>
<protein>
    <recommendedName>
        <fullName evidence="7">Poly A polymerase head domain-containing protein</fullName>
    </recommendedName>
</protein>
<evidence type="ECO:0000256" key="1">
    <source>
        <dbReference type="ARBA" id="ARBA00007265"/>
    </source>
</evidence>
<dbReference type="Pfam" id="PF01743">
    <property type="entry name" value="PolyA_pol"/>
    <property type="match status" value="1"/>
</dbReference>